<dbReference type="AlphaFoldDB" id="A0AAN6VAU9"/>
<dbReference type="GeneID" id="87815788"/>
<dbReference type="EMBL" id="MU853555">
    <property type="protein sequence ID" value="KAK4147925.1"/>
    <property type="molecule type" value="Genomic_DNA"/>
</dbReference>
<feature type="compositionally biased region" description="Low complexity" evidence="1">
    <location>
        <begin position="279"/>
        <end position="292"/>
    </location>
</feature>
<dbReference type="CDD" id="cd12087">
    <property type="entry name" value="TM_EGFR-like"/>
    <property type="match status" value="1"/>
</dbReference>
<keyword evidence="2" id="KW-1133">Transmembrane helix</keyword>
<feature type="compositionally biased region" description="Low complexity" evidence="1">
    <location>
        <begin position="206"/>
        <end position="227"/>
    </location>
</feature>
<dbReference type="Proteomes" id="UP001302676">
    <property type="component" value="Unassembled WGS sequence"/>
</dbReference>
<proteinExistence type="predicted"/>
<feature type="region of interest" description="Disordered" evidence="1">
    <location>
        <begin position="339"/>
        <end position="378"/>
    </location>
</feature>
<evidence type="ECO:0000313" key="3">
    <source>
        <dbReference type="EMBL" id="KAK4147925.1"/>
    </source>
</evidence>
<feature type="region of interest" description="Disordered" evidence="1">
    <location>
        <begin position="206"/>
        <end position="237"/>
    </location>
</feature>
<name>A0AAN6VAU9_9PEZI</name>
<accession>A0AAN6VAU9</accession>
<gene>
    <name evidence="3" type="ORF">C8A04DRAFT_24487</name>
</gene>
<keyword evidence="4" id="KW-1185">Reference proteome</keyword>
<evidence type="ECO:0000256" key="2">
    <source>
        <dbReference type="SAM" id="Phobius"/>
    </source>
</evidence>
<reference evidence="3" key="1">
    <citation type="journal article" date="2023" name="Mol. Phylogenet. Evol.">
        <title>Genome-scale phylogeny and comparative genomics of the fungal order Sordariales.</title>
        <authorList>
            <person name="Hensen N."/>
            <person name="Bonometti L."/>
            <person name="Westerberg I."/>
            <person name="Brannstrom I.O."/>
            <person name="Guillou S."/>
            <person name="Cros-Aarteil S."/>
            <person name="Calhoun S."/>
            <person name="Haridas S."/>
            <person name="Kuo A."/>
            <person name="Mondo S."/>
            <person name="Pangilinan J."/>
            <person name="Riley R."/>
            <person name="LaButti K."/>
            <person name="Andreopoulos B."/>
            <person name="Lipzen A."/>
            <person name="Chen C."/>
            <person name="Yan M."/>
            <person name="Daum C."/>
            <person name="Ng V."/>
            <person name="Clum A."/>
            <person name="Steindorff A."/>
            <person name="Ohm R.A."/>
            <person name="Martin F."/>
            <person name="Silar P."/>
            <person name="Natvig D.O."/>
            <person name="Lalanne C."/>
            <person name="Gautier V."/>
            <person name="Ament-Velasquez S.L."/>
            <person name="Kruys A."/>
            <person name="Hutchinson M.I."/>
            <person name="Powell A.J."/>
            <person name="Barry K."/>
            <person name="Miller A.N."/>
            <person name="Grigoriev I.V."/>
            <person name="Debuchy R."/>
            <person name="Gladieux P."/>
            <person name="Hiltunen Thoren M."/>
            <person name="Johannesson H."/>
        </authorList>
    </citation>
    <scope>NUCLEOTIDE SEQUENCE</scope>
    <source>
        <strain evidence="3">CBS 141.50</strain>
    </source>
</reference>
<organism evidence="3 4">
    <name type="scientific">Dichotomopilus funicola</name>
    <dbReference type="NCBI Taxonomy" id="1934379"/>
    <lineage>
        <taxon>Eukaryota</taxon>
        <taxon>Fungi</taxon>
        <taxon>Dikarya</taxon>
        <taxon>Ascomycota</taxon>
        <taxon>Pezizomycotina</taxon>
        <taxon>Sordariomycetes</taxon>
        <taxon>Sordariomycetidae</taxon>
        <taxon>Sordariales</taxon>
        <taxon>Chaetomiaceae</taxon>
        <taxon>Dichotomopilus</taxon>
    </lineage>
</organism>
<protein>
    <submittedName>
        <fullName evidence="3">Uncharacterized protein</fullName>
    </submittedName>
</protein>
<comment type="caution">
    <text evidence="3">The sequence shown here is derived from an EMBL/GenBank/DDBJ whole genome shotgun (WGS) entry which is preliminary data.</text>
</comment>
<evidence type="ECO:0000313" key="4">
    <source>
        <dbReference type="Proteomes" id="UP001302676"/>
    </source>
</evidence>
<keyword evidence="2" id="KW-0812">Transmembrane</keyword>
<sequence>MPAFTGRIAVPLGPLTTTWTMPEFCSIHVLGCTTCSKGYRGQQCLVENGTTAPQDHTTCWPPMTARAGSPTHPFVGLGLYSPGLVCPMGYTTACTAEYGGRSGWEMQFSLIPGETAVGCCPEGFKCSNIFGNTCIAVETNLVATTALCSGTQMVDINQVTIPLSVDVTTTIIDTAAENTMVTNSLSRVSMMAPMFQLNYKASDVQTAPTSTASSQPTRPTTGTGPRPTHTEGGGSVGGSGGLSAGAIAGIAVGAVLGGILLGALAILFFIRHRKQAGQAQAEQQQGTQNTGEPPSGYYYGASVPGHATGHKFGEMDAGFAASEMSGGYVKLDHYHGGSHPDGTPWTELSSLREPGELPGETGQAGHEWSSNPHFTRPR</sequence>
<feature type="transmembrane region" description="Helical" evidence="2">
    <location>
        <begin position="246"/>
        <end position="270"/>
    </location>
</feature>
<feature type="region of interest" description="Disordered" evidence="1">
    <location>
        <begin position="279"/>
        <end position="302"/>
    </location>
</feature>
<feature type="compositionally biased region" description="Polar residues" evidence="1">
    <location>
        <begin position="368"/>
        <end position="378"/>
    </location>
</feature>
<keyword evidence="2" id="KW-0472">Membrane</keyword>
<evidence type="ECO:0000256" key="1">
    <source>
        <dbReference type="SAM" id="MobiDB-lite"/>
    </source>
</evidence>
<dbReference type="RefSeq" id="XP_062641296.1">
    <property type="nucleotide sequence ID" value="XM_062779175.1"/>
</dbReference>
<reference evidence="3" key="2">
    <citation type="submission" date="2023-05" db="EMBL/GenBank/DDBJ databases">
        <authorList>
            <consortium name="Lawrence Berkeley National Laboratory"/>
            <person name="Steindorff A."/>
            <person name="Hensen N."/>
            <person name="Bonometti L."/>
            <person name="Westerberg I."/>
            <person name="Brannstrom I.O."/>
            <person name="Guillou S."/>
            <person name="Cros-Aarteil S."/>
            <person name="Calhoun S."/>
            <person name="Haridas S."/>
            <person name="Kuo A."/>
            <person name="Mondo S."/>
            <person name="Pangilinan J."/>
            <person name="Riley R."/>
            <person name="Labutti K."/>
            <person name="Andreopoulos B."/>
            <person name="Lipzen A."/>
            <person name="Chen C."/>
            <person name="Yanf M."/>
            <person name="Daum C."/>
            <person name="Ng V."/>
            <person name="Clum A."/>
            <person name="Ohm R."/>
            <person name="Martin F."/>
            <person name="Silar P."/>
            <person name="Natvig D."/>
            <person name="Lalanne C."/>
            <person name="Gautier V."/>
            <person name="Ament-Velasquez S.L."/>
            <person name="Kruys A."/>
            <person name="Hutchinson M.I."/>
            <person name="Powell A.J."/>
            <person name="Barry K."/>
            <person name="Miller A.N."/>
            <person name="Grigoriev I.V."/>
            <person name="Debuchy R."/>
            <person name="Gladieux P."/>
            <person name="Thoren M.H."/>
            <person name="Johannesson H."/>
        </authorList>
    </citation>
    <scope>NUCLEOTIDE SEQUENCE</scope>
    <source>
        <strain evidence="3">CBS 141.50</strain>
    </source>
</reference>